<sequence>MFSIRLYIRILLQVVAIVVVAGLGAAGIVTGRAVILGIVALFIAAWMISYLVYYLNVYNRRIQLFLDAIEDNESMLYFPENIGSREQRRLHAAFNRIHKLMTENKRKEFDRELHRKEYESWDRLMRVLTHEIMNSIAPIVSLSGTLLSYFRTKESVKSSEEITDTTIRKTVRGLDTIKSQGESLIHFTESYRQFAHLKKPEPKPFSLIRLLQNLQTLHQPDMQRQQIRFSLDLFQPEITVYADEEQLSQVLINLLKNAMQALEGQEDGHIRIQVKQQKNELEIRVTDNGPGIPSDLQDDIFVPFFTTKATGSGIGLSLSRQIVRMHGGELSVVSQPYAETCFTIALPAKPRG</sequence>
<evidence type="ECO:0000256" key="5">
    <source>
        <dbReference type="ARBA" id="ARBA00022777"/>
    </source>
</evidence>
<dbReference type="InterPro" id="IPR004358">
    <property type="entry name" value="Sig_transdc_His_kin-like_C"/>
</dbReference>
<accession>A0A3D8HH96</accession>
<keyword evidence="6" id="KW-0067">ATP-binding</keyword>
<dbReference type="Proteomes" id="UP000629596">
    <property type="component" value="Unassembled WGS sequence"/>
</dbReference>
<name>A0A3D8HH96_9BACT</name>
<evidence type="ECO:0000313" key="10">
    <source>
        <dbReference type="EMBL" id="MBC8600872.1"/>
    </source>
</evidence>
<dbReference type="PANTHER" id="PTHR43065:SF46">
    <property type="entry name" value="C4-DICARBOXYLATE TRANSPORT SENSOR PROTEIN DCTB"/>
    <property type="match status" value="1"/>
</dbReference>
<feature type="transmembrane region" description="Helical" evidence="8">
    <location>
        <begin position="34"/>
        <end position="55"/>
    </location>
</feature>
<dbReference type="InterPro" id="IPR005467">
    <property type="entry name" value="His_kinase_dom"/>
</dbReference>
<dbReference type="SMART" id="SM00387">
    <property type="entry name" value="HATPase_c"/>
    <property type="match status" value="1"/>
</dbReference>
<evidence type="ECO:0000259" key="9">
    <source>
        <dbReference type="PROSITE" id="PS50109"/>
    </source>
</evidence>
<keyword evidence="8" id="KW-1133">Transmembrane helix</keyword>
<reference evidence="10 13" key="2">
    <citation type="submission" date="2020-08" db="EMBL/GenBank/DDBJ databases">
        <title>Genome public.</title>
        <authorList>
            <person name="Liu C."/>
            <person name="Sun Q."/>
        </authorList>
    </citation>
    <scope>NUCLEOTIDE SEQUENCE [LARGE SCALE GENOMIC DNA]</scope>
    <source>
        <strain evidence="10 13">426_9</strain>
    </source>
</reference>
<feature type="domain" description="Histidine kinase" evidence="9">
    <location>
        <begin position="127"/>
        <end position="350"/>
    </location>
</feature>
<gene>
    <name evidence="11" type="ORF">DWU89_04015</name>
    <name evidence="10" type="ORF">H8784_03960</name>
</gene>
<dbReference type="InterPro" id="IPR036890">
    <property type="entry name" value="HATPase_C_sf"/>
</dbReference>
<dbReference type="GO" id="GO:0000160">
    <property type="term" value="P:phosphorelay signal transduction system"/>
    <property type="evidence" value="ECO:0007669"/>
    <property type="project" value="UniProtKB-KW"/>
</dbReference>
<keyword evidence="8" id="KW-0812">Transmembrane</keyword>
<evidence type="ECO:0000256" key="6">
    <source>
        <dbReference type="ARBA" id="ARBA00022840"/>
    </source>
</evidence>
<reference evidence="11 12" key="1">
    <citation type="submission" date="2018-07" db="EMBL/GenBank/DDBJ databases">
        <title>Parabacteroides acidifaciens nov. sp., isolated from human feces.</title>
        <authorList>
            <person name="Wang Y.J."/>
        </authorList>
    </citation>
    <scope>NUCLEOTIDE SEQUENCE [LARGE SCALE GENOMIC DNA]</scope>
    <source>
        <strain evidence="11 12">426-9</strain>
    </source>
</reference>
<dbReference type="InterPro" id="IPR003594">
    <property type="entry name" value="HATPase_dom"/>
</dbReference>
<dbReference type="Gene3D" id="3.30.565.10">
    <property type="entry name" value="Histidine kinase-like ATPase, C-terminal domain"/>
    <property type="match status" value="1"/>
</dbReference>
<evidence type="ECO:0000256" key="8">
    <source>
        <dbReference type="SAM" id="Phobius"/>
    </source>
</evidence>
<dbReference type="SUPFAM" id="SSF55874">
    <property type="entry name" value="ATPase domain of HSP90 chaperone/DNA topoisomerase II/histidine kinase"/>
    <property type="match status" value="1"/>
</dbReference>
<dbReference type="AlphaFoldDB" id="A0A3D8HH96"/>
<dbReference type="PRINTS" id="PR00344">
    <property type="entry name" value="BCTRLSENSOR"/>
</dbReference>
<evidence type="ECO:0000256" key="3">
    <source>
        <dbReference type="ARBA" id="ARBA00022679"/>
    </source>
</evidence>
<evidence type="ECO:0000256" key="4">
    <source>
        <dbReference type="ARBA" id="ARBA00022741"/>
    </source>
</evidence>
<dbReference type="Pfam" id="PF02518">
    <property type="entry name" value="HATPase_c"/>
    <property type="match status" value="1"/>
</dbReference>
<dbReference type="Proteomes" id="UP000256321">
    <property type="component" value="Unassembled WGS sequence"/>
</dbReference>
<evidence type="ECO:0000256" key="2">
    <source>
        <dbReference type="ARBA" id="ARBA00012438"/>
    </source>
</evidence>
<keyword evidence="4" id="KW-0547">Nucleotide-binding</keyword>
<dbReference type="GO" id="GO:0004673">
    <property type="term" value="F:protein histidine kinase activity"/>
    <property type="evidence" value="ECO:0007669"/>
    <property type="project" value="UniProtKB-EC"/>
</dbReference>
<dbReference type="EMBL" id="QREV01000006">
    <property type="protein sequence ID" value="RDU50355.1"/>
    <property type="molecule type" value="Genomic_DNA"/>
</dbReference>
<keyword evidence="5" id="KW-0418">Kinase</keyword>
<evidence type="ECO:0000313" key="11">
    <source>
        <dbReference type="EMBL" id="RDU50355.1"/>
    </source>
</evidence>
<keyword evidence="8" id="KW-0472">Membrane</keyword>
<evidence type="ECO:0000256" key="1">
    <source>
        <dbReference type="ARBA" id="ARBA00000085"/>
    </source>
</evidence>
<dbReference type="RefSeq" id="WP_115498391.1">
    <property type="nucleotide sequence ID" value="NZ_JACRTI010000006.1"/>
</dbReference>
<organism evidence="11 12">
    <name type="scientific">Parabacteroides acidifaciens</name>
    <dbReference type="NCBI Taxonomy" id="2290935"/>
    <lineage>
        <taxon>Bacteria</taxon>
        <taxon>Pseudomonadati</taxon>
        <taxon>Bacteroidota</taxon>
        <taxon>Bacteroidia</taxon>
        <taxon>Bacteroidales</taxon>
        <taxon>Tannerellaceae</taxon>
        <taxon>Parabacteroides</taxon>
    </lineage>
</organism>
<dbReference type="PROSITE" id="PS50109">
    <property type="entry name" value="HIS_KIN"/>
    <property type="match status" value="1"/>
</dbReference>
<dbReference type="EC" id="2.7.13.3" evidence="2"/>
<comment type="catalytic activity">
    <reaction evidence="1">
        <text>ATP + protein L-histidine = ADP + protein N-phospho-L-histidine.</text>
        <dbReference type="EC" id="2.7.13.3"/>
    </reaction>
</comment>
<protein>
    <recommendedName>
        <fullName evidence="2">histidine kinase</fullName>
        <ecNumber evidence="2">2.7.13.3</ecNumber>
    </recommendedName>
</protein>
<dbReference type="EMBL" id="JACRTI010000006">
    <property type="protein sequence ID" value="MBC8600872.1"/>
    <property type="molecule type" value="Genomic_DNA"/>
</dbReference>
<dbReference type="PANTHER" id="PTHR43065">
    <property type="entry name" value="SENSOR HISTIDINE KINASE"/>
    <property type="match status" value="1"/>
</dbReference>
<keyword evidence="13" id="KW-1185">Reference proteome</keyword>
<evidence type="ECO:0000313" key="12">
    <source>
        <dbReference type="Proteomes" id="UP000256321"/>
    </source>
</evidence>
<evidence type="ECO:0000256" key="7">
    <source>
        <dbReference type="ARBA" id="ARBA00023012"/>
    </source>
</evidence>
<proteinExistence type="predicted"/>
<keyword evidence="7" id="KW-0902">Two-component regulatory system</keyword>
<comment type="caution">
    <text evidence="11">The sequence shown here is derived from an EMBL/GenBank/DDBJ whole genome shotgun (WGS) entry which is preliminary data.</text>
</comment>
<keyword evidence="3" id="KW-0808">Transferase</keyword>
<dbReference type="GO" id="GO:0005524">
    <property type="term" value="F:ATP binding"/>
    <property type="evidence" value="ECO:0007669"/>
    <property type="project" value="UniProtKB-KW"/>
</dbReference>
<evidence type="ECO:0000313" key="13">
    <source>
        <dbReference type="Proteomes" id="UP000629596"/>
    </source>
</evidence>
<feature type="transmembrane region" description="Helical" evidence="8">
    <location>
        <begin position="7"/>
        <end position="28"/>
    </location>
</feature>